<organism evidence="1 2">
    <name type="scientific">Burkholderia lata (strain ATCC 17760 / DSM 23089 / LMG 22485 / NCIMB 9086 / R18194 / 383)</name>
    <dbReference type="NCBI Taxonomy" id="482957"/>
    <lineage>
        <taxon>Bacteria</taxon>
        <taxon>Pseudomonadati</taxon>
        <taxon>Pseudomonadota</taxon>
        <taxon>Betaproteobacteria</taxon>
        <taxon>Burkholderiales</taxon>
        <taxon>Burkholderiaceae</taxon>
        <taxon>Burkholderia</taxon>
        <taxon>Burkholderia cepacia complex</taxon>
    </lineage>
</organism>
<evidence type="ECO:0000313" key="1">
    <source>
        <dbReference type="EMBL" id="VWC17014.1"/>
    </source>
</evidence>
<evidence type="ECO:0008006" key="3">
    <source>
        <dbReference type="Google" id="ProtNLM"/>
    </source>
</evidence>
<evidence type="ECO:0000313" key="2">
    <source>
        <dbReference type="Proteomes" id="UP000494170"/>
    </source>
</evidence>
<gene>
    <name evidence="1" type="ORF">BLA6863_05657</name>
</gene>
<proteinExistence type="predicted"/>
<name>A0A6P2QG02_BURL3</name>
<protein>
    <recommendedName>
        <fullName evidence="3">LysM domain-containing protein</fullName>
    </recommendedName>
</protein>
<sequence length="39" mass="3973">MSSDLPHPDDGASSYIATPSAYYRVNPGDSLDAIAGGFG</sequence>
<accession>A0A6P2QG02</accession>
<reference evidence="1 2" key="1">
    <citation type="submission" date="2019-09" db="EMBL/GenBank/DDBJ databases">
        <authorList>
            <person name="Depoorter E."/>
        </authorList>
    </citation>
    <scope>NUCLEOTIDE SEQUENCE [LARGE SCALE GENOMIC DNA]</scope>
    <source>
        <strain evidence="1">LMG 6863</strain>
    </source>
</reference>
<dbReference type="AlphaFoldDB" id="A0A6P2QG02"/>
<dbReference type="Proteomes" id="UP000494170">
    <property type="component" value="Unassembled WGS sequence"/>
</dbReference>
<dbReference type="EMBL" id="CABVPY010000047">
    <property type="protein sequence ID" value="VWC17014.1"/>
    <property type="molecule type" value="Genomic_DNA"/>
</dbReference>